<evidence type="ECO:0000256" key="5">
    <source>
        <dbReference type="ARBA" id="ARBA00023306"/>
    </source>
</evidence>
<evidence type="ECO:0000256" key="1">
    <source>
        <dbReference type="ARBA" id="ARBA00006762"/>
    </source>
</evidence>
<keyword evidence="2" id="KW-0132">Cell division</keyword>
<keyword evidence="3" id="KW-0498">Mitosis</keyword>
<comment type="similarity">
    <text evidence="1">Belongs to the APC10 family.</text>
</comment>
<dbReference type="PROSITE" id="PS51284">
    <property type="entry name" value="DOC"/>
    <property type="match status" value="1"/>
</dbReference>
<evidence type="ECO:0000256" key="3">
    <source>
        <dbReference type="ARBA" id="ARBA00022776"/>
    </source>
</evidence>
<keyword evidence="5" id="KW-0131">Cell cycle</keyword>
<keyword evidence="9" id="KW-1185">Reference proteome</keyword>
<organism evidence="8 9">
    <name type="scientific">Discina gigas</name>
    <dbReference type="NCBI Taxonomy" id="1032678"/>
    <lineage>
        <taxon>Eukaryota</taxon>
        <taxon>Fungi</taxon>
        <taxon>Dikarya</taxon>
        <taxon>Ascomycota</taxon>
        <taxon>Pezizomycotina</taxon>
        <taxon>Pezizomycetes</taxon>
        <taxon>Pezizales</taxon>
        <taxon>Discinaceae</taxon>
        <taxon>Discina</taxon>
    </lineage>
</organism>
<dbReference type="InterPro" id="IPR008979">
    <property type="entry name" value="Galactose-bd-like_sf"/>
</dbReference>
<dbReference type="EMBL" id="JBBBZM010000044">
    <property type="protein sequence ID" value="KAL0636784.1"/>
    <property type="molecule type" value="Genomic_DNA"/>
</dbReference>
<evidence type="ECO:0000259" key="7">
    <source>
        <dbReference type="PROSITE" id="PS51284"/>
    </source>
</evidence>
<comment type="caution">
    <text evidence="8">The sequence shown here is derived from an EMBL/GenBank/DDBJ whole genome shotgun (WGS) entry which is preliminary data.</text>
</comment>
<feature type="region of interest" description="Disordered" evidence="6">
    <location>
        <begin position="1"/>
        <end position="70"/>
    </location>
</feature>
<sequence length="211" mass="23870">MPPTRARETNPGHPQYGGRQSPLRTRESPSPILTDDDDDADEETISQDDDEEDDDEQETTGGSSMPETSLEGLKEIGNLASWTVSTAKPGNGIEQLRDEDTNLFWQQPHMINIHFAKRVFVKRIRMFLDFENDESYTPTKISVMSGTGYHDLQEVTTMNFEQPSGWIDVNLDGVHEDGQLRTFLIQVCIHANHQNGKDTHVRGLQIFSLEP</sequence>
<evidence type="ECO:0000313" key="9">
    <source>
        <dbReference type="Proteomes" id="UP001447188"/>
    </source>
</evidence>
<dbReference type="Pfam" id="PF03256">
    <property type="entry name" value="ANAPC10"/>
    <property type="match status" value="1"/>
</dbReference>
<feature type="domain" description="DOC" evidence="7">
    <location>
        <begin position="52"/>
        <end position="211"/>
    </location>
</feature>
<dbReference type="PANTHER" id="PTHR12936:SF0">
    <property type="entry name" value="ANAPHASE-PROMOTING COMPLEX SUBUNIT 10"/>
    <property type="match status" value="1"/>
</dbReference>
<dbReference type="Gene3D" id="2.60.120.260">
    <property type="entry name" value="Galactose-binding domain-like"/>
    <property type="match status" value="1"/>
</dbReference>
<dbReference type="InterPro" id="IPR016901">
    <property type="entry name" value="APC10/Doc1"/>
</dbReference>
<dbReference type="SMART" id="SM01337">
    <property type="entry name" value="APC10"/>
    <property type="match status" value="1"/>
</dbReference>
<keyword evidence="4" id="KW-0833">Ubl conjugation pathway</keyword>
<evidence type="ECO:0000313" key="8">
    <source>
        <dbReference type="EMBL" id="KAL0636784.1"/>
    </source>
</evidence>
<feature type="compositionally biased region" description="Basic and acidic residues" evidence="6">
    <location>
        <begin position="1"/>
        <end position="10"/>
    </location>
</feature>
<reference evidence="8 9" key="1">
    <citation type="submission" date="2024-02" db="EMBL/GenBank/DDBJ databases">
        <title>Discinaceae phylogenomics.</title>
        <authorList>
            <person name="Dirks A.C."/>
            <person name="James T.Y."/>
        </authorList>
    </citation>
    <scope>NUCLEOTIDE SEQUENCE [LARGE SCALE GENOMIC DNA]</scope>
    <source>
        <strain evidence="8 9">ACD0624</strain>
    </source>
</reference>
<feature type="compositionally biased region" description="Acidic residues" evidence="6">
    <location>
        <begin position="34"/>
        <end position="58"/>
    </location>
</feature>
<protein>
    <recommendedName>
        <fullName evidence="7">DOC domain-containing protein</fullName>
    </recommendedName>
</protein>
<accession>A0ABR3GLJ3</accession>
<dbReference type="InterPro" id="IPR004939">
    <property type="entry name" value="APC_su10/DOC_dom"/>
</dbReference>
<evidence type="ECO:0000256" key="4">
    <source>
        <dbReference type="ARBA" id="ARBA00022786"/>
    </source>
</evidence>
<evidence type="ECO:0000256" key="6">
    <source>
        <dbReference type="SAM" id="MobiDB-lite"/>
    </source>
</evidence>
<dbReference type="Proteomes" id="UP001447188">
    <property type="component" value="Unassembled WGS sequence"/>
</dbReference>
<dbReference type="CDD" id="cd08366">
    <property type="entry name" value="APC10"/>
    <property type="match status" value="1"/>
</dbReference>
<dbReference type="PANTHER" id="PTHR12936">
    <property type="entry name" value="ANAPHASE-PROMOTING COMPLEX 10"/>
    <property type="match status" value="1"/>
</dbReference>
<proteinExistence type="inferred from homology"/>
<dbReference type="SUPFAM" id="SSF49785">
    <property type="entry name" value="Galactose-binding domain-like"/>
    <property type="match status" value="1"/>
</dbReference>
<gene>
    <name evidence="8" type="ORF">Q9L58_004267</name>
</gene>
<evidence type="ECO:0000256" key="2">
    <source>
        <dbReference type="ARBA" id="ARBA00022618"/>
    </source>
</evidence>
<name>A0ABR3GLJ3_9PEZI</name>